<accession>A0A6M7WVK8</accession>
<dbReference type="AlphaFoldDB" id="A0A6M7WVK8"/>
<dbReference type="InterPro" id="IPR011042">
    <property type="entry name" value="6-blade_b-propeller_TolB-like"/>
</dbReference>
<protein>
    <recommendedName>
        <fullName evidence="3">SMP-30/gluconolactonase/LRE family protein</fullName>
    </recommendedName>
</protein>
<organism evidence="1 2">
    <name type="scientific">Mesorhizobium loti R88b</name>
    <dbReference type="NCBI Taxonomy" id="935548"/>
    <lineage>
        <taxon>Bacteria</taxon>
        <taxon>Pseudomonadati</taxon>
        <taxon>Pseudomonadota</taxon>
        <taxon>Alphaproteobacteria</taxon>
        <taxon>Hyphomicrobiales</taxon>
        <taxon>Phyllobacteriaceae</taxon>
        <taxon>Mesorhizobium</taxon>
    </lineage>
</organism>
<evidence type="ECO:0008006" key="3">
    <source>
        <dbReference type="Google" id="ProtNLM"/>
    </source>
</evidence>
<dbReference type="Gene3D" id="2.120.10.30">
    <property type="entry name" value="TolB, C-terminal domain"/>
    <property type="match status" value="1"/>
</dbReference>
<name>A0A6M7WVK8_RHILI</name>
<dbReference type="SUPFAM" id="SSF63829">
    <property type="entry name" value="Calcium-dependent phosphotriesterase"/>
    <property type="match status" value="1"/>
</dbReference>
<sequence length="351" mass="37524">MILDPILDMFRGKAVTIPPLDGAFRPNTRLDDAPAFAELTEPDNLLVSGDRLLASSGNAVYSLAGGSEPKIVETLPSLVTALALSPSGEVTVSLESGKLLMSGKEVSLPAEVRCITALAYAEDGTLWLANGSAEHAPSQWAADLMKKGASGSLWKRDVAGGEFRKVAGDLAFPYGLHPIGGDVLVSESWRHQLIRFDGTTGSRSTVLTHLPGYPARLSPAAAGGAWLSLFAPRNRLIEFVLQETHYRQDMIDQVPPAYWIAPALASSRSFLEPLQCGGIRTMGIHKPWSPSRSYGLVVRLDPKMQPQFSLHSRANGTRHGICSVAEKDGRLFIASRGGDCVLAVDIAPGGF</sequence>
<gene>
    <name evidence="1" type="ORF">EB235_17295</name>
</gene>
<dbReference type="EMBL" id="CP033367">
    <property type="protein sequence ID" value="QKD03041.1"/>
    <property type="molecule type" value="Genomic_DNA"/>
</dbReference>
<dbReference type="Proteomes" id="UP000503017">
    <property type="component" value="Chromosome"/>
</dbReference>
<evidence type="ECO:0000313" key="2">
    <source>
        <dbReference type="Proteomes" id="UP000503017"/>
    </source>
</evidence>
<proteinExistence type="predicted"/>
<dbReference type="RefSeq" id="WP_027029841.1">
    <property type="nucleotide sequence ID" value="NZ_CP033367.1"/>
</dbReference>
<evidence type="ECO:0000313" key="1">
    <source>
        <dbReference type="EMBL" id="QKD03041.1"/>
    </source>
</evidence>
<reference evidence="1 2" key="1">
    <citation type="submission" date="2018-10" db="EMBL/GenBank/DDBJ databases">
        <authorList>
            <person name="Perry B.J."/>
            <person name="Sullivan J.T."/>
            <person name="Murphy R.J.T."/>
            <person name="Ramsay J.P."/>
            <person name="Ronson C.W."/>
        </authorList>
    </citation>
    <scope>NUCLEOTIDE SEQUENCE [LARGE SCALE GENOMIC DNA]</scope>
    <source>
        <strain evidence="1 2">R88b</strain>
    </source>
</reference>